<evidence type="ECO:0000259" key="6">
    <source>
        <dbReference type="PROSITE" id="PS50011"/>
    </source>
</evidence>
<proteinExistence type="predicted"/>
<dbReference type="SMART" id="SM00220">
    <property type="entry name" value="S_TKc"/>
    <property type="match status" value="1"/>
</dbReference>
<keyword evidence="8" id="KW-1185">Reference proteome</keyword>
<dbReference type="RefSeq" id="XP_001025129.1">
    <property type="nucleotide sequence ID" value="XM_001025129.3"/>
</dbReference>
<keyword evidence="3" id="KW-0547">Nucleotide-binding</keyword>
<evidence type="ECO:0000313" key="8">
    <source>
        <dbReference type="Proteomes" id="UP000009168"/>
    </source>
</evidence>
<protein>
    <recommendedName>
        <fullName evidence="1">non-specific serine/threonine protein kinase</fullName>
        <ecNumber evidence="1">2.7.11.1</ecNumber>
    </recommendedName>
</protein>
<evidence type="ECO:0000256" key="3">
    <source>
        <dbReference type="ARBA" id="ARBA00022741"/>
    </source>
</evidence>
<dbReference type="Gene3D" id="3.30.200.20">
    <property type="entry name" value="Phosphorylase Kinase, domain 1"/>
    <property type="match status" value="1"/>
</dbReference>
<evidence type="ECO:0000256" key="2">
    <source>
        <dbReference type="ARBA" id="ARBA00022679"/>
    </source>
</evidence>
<dbReference type="GO" id="GO:0004674">
    <property type="term" value="F:protein serine/threonine kinase activity"/>
    <property type="evidence" value="ECO:0007669"/>
    <property type="project" value="UniProtKB-EC"/>
</dbReference>
<dbReference type="SUPFAM" id="SSF82185">
    <property type="entry name" value="Histone H3 K4-specific methyltransferase SET7/9 N-terminal domain"/>
    <property type="match status" value="1"/>
</dbReference>
<keyword evidence="2" id="KW-0808">Transferase</keyword>
<organism evidence="7 8">
    <name type="scientific">Tetrahymena thermophila (strain SB210)</name>
    <dbReference type="NCBI Taxonomy" id="312017"/>
    <lineage>
        <taxon>Eukaryota</taxon>
        <taxon>Sar</taxon>
        <taxon>Alveolata</taxon>
        <taxon>Ciliophora</taxon>
        <taxon>Intramacronucleata</taxon>
        <taxon>Oligohymenophorea</taxon>
        <taxon>Hymenostomatida</taxon>
        <taxon>Tetrahymenina</taxon>
        <taxon>Tetrahymenidae</taxon>
        <taxon>Tetrahymena</taxon>
    </lineage>
</organism>
<dbReference type="InParanoid" id="I7M446"/>
<dbReference type="InterPro" id="IPR050660">
    <property type="entry name" value="NEK_Ser/Thr_kinase"/>
</dbReference>
<dbReference type="KEGG" id="tet:TTHERM_00469330"/>
<dbReference type="AlphaFoldDB" id="I7M446"/>
<keyword evidence="5" id="KW-0067">ATP-binding</keyword>
<keyword evidence="4 7" id="KW-0418">Kinase</keyword>
<dbReference type="GO" id="GO:0005524">
    <property type="term" value="F:ATP binding"/>
    <property type="evidence" value="ECO:0007669"/>
    <property type="project" value="UniProtKB-KW"/>
</dbReference>
<dbReference type="SUPFAM" id="SSF56112">
    <property type="entry name" value="Protein kinase-like (PK-like)"/>
    <property type="match status" value="1"/>
</dbReference>
<name>I7M446_TETTS</name>
<dbReference type="Gene3D" id="1.10.510.10">
    <property type="entry name" value="Transferase(Phosphotransferase) domain 1"/>
    <property type="match status" value="1"/>
</dbReference>
<dbReference type="InterPro" id="IPR000719">
    <property type="entry name" value="Prot_kinase_dom"/>
</dbReference>
<sequence>MGNQNCQSNSVQVENNINSISRQFDVHIKNNQGAQGEIIIAEDKAQKHLYAVQSFIFSDQLEMEQFIQKTKIFKKLKHTNLVRLKKIQRAEHNSMCTEQLLVNLFFEHYERDLLSEYIFRSLTKQHLFTLEEITFILKSLVSALAYLQIHKIAYQNLNLKSILITNEGNIKLNEHFFTQQYLKEKFKNPSQLKIDQHTILPIQNKNKTSQLNNKTQIQPKSLKQLSINPTNIYKENVFSLGCLMLNLCVNQNIGISFHQNSDSASQQFINQQLSLVEKMYSYDFAQILCKMLVKNDEKRPDFIELAEKLGVINKPIKSNVQEYKISINNSDMSSYSSSADQKENNQGIFHDCQHQKYERVDQYKQQKSNYLLCSIQQQNDVQMSQQCSQQKQTSIKDCYILGKKEFIKIENQQPSPKILIQENNKCNQNLGQIDSQQQTQHTNCKDQFNLQKNQLQQKQLEIDNNFGIGKANKFLMGKQNELEERTKSVFIPTQNYSLIQSVQITENDSSCRERQMNQLNDIQKNQFLERRQSQIDQSRHQMESIIIYESNKISFRDQLQSNGSVIIESVDGIRQNSDFQFENNQMKINQNFERQQLYSQVRSPELVKKELNTNIFPLKSNSVNVNCNQQKSEEEQNKLNCNQSIKRSKIDQNEMNSYQQQIYSIQCQNLQYLNSQQSEYLNNNLSNQSIKLGNNFQNQLQNEIDSDDFSQIQSVAEFYKNDLEGEGVILLQNNFRFYGYFIKGKAQGKCYILDQNDQIVYEGFYQDGVLKTA</sequence>
<evidence type="ECO:0000256" key="4">
    <source>
        <dbReference type="ARBA" id="ARBA00022777"/>
    </source>
</evidence>
<dbReference type="EMBL" id="GG662441">
    <property type="protein sequence ID" value="EAS04884.1"/>
    <property type="molecule type" value="Genomic_DNA"/>
</dbReference>
<dbReference type="EC" id="2.7.11.1" evidence="1"/>
<evidence type="ECO:0000313" key="7">
    <source>
        <dbReference type="EMBL" id="EAS04884.1"/>
    </source>
</evidence>
<evidence type="ECO:0000256" key="1">
    <source>
        <dbReference type="ARBA" id="ARBA00012513"/>
    </source>
</evidence>
<dbReference type="InterPro" id="IPR011009">
    <property type="entry name" value="Kinase-like_dom_sf"/>
</dbReference>
<dbReference type="Proteomes" id="UP000009168">
    <property type="component" value="Unassembled WGS sequence"/>
</dbReference>
<feature type="domain" description="Protein kinase" evidence="6">
    <location>
        <begin position="24"/>
        <end position="312"/>
    </location>
</feature>
<dbReference type="Pfam" id="PF00069">
    <property type="entry name" value="Pkinase"/>
    <property type="match status" value="1"/>
</dbReference>
<evidence type="ECO:0000256" key="5">
    <source>
        <dbReference type="ARBA" id="ARBA00022840"/>
    </source>
</evidence>
<reference evidence="8" key="1">
    <citation type="journal article" date="2006" name="PLoS Biol.">
        <title>Macronuclear genome sequence of the ciliate Tetrahymena thermophila, a model eukaryote.</title>
        <authorList>
            <person name="Eisen J.A."/>
            <person name="Coyne R.S."/>
            <person name="Wu M."/>
            <person name="Wu D."/>
            <person name="Thiagarajan M."/>
            <person name="Wortman J.R."/>
            <person name="Badger J.H."/>
            <person name="Ren Q."/>
            <person name="Amedeo P."/>
            <person name="Jones K.M."/>
            <person name="Tallon L.J."/>
            <person name="Delcher A.L."/>
            <person name="Salzberg S.L."/>
            <person name="Silva J.C."/>
            <person name="Haas B.J."/>
            <person name="Majoros W.H."/>
            <person name="Farzad M."/>
            <person name="Carlton J.M."/>
            <person name="Smith R.K. Jr."/>
            <person name="Garg J."/>
            <person name="Pearlman R.E."/>
            <person name="Karrer K.M."/>
            <person name="Sun L."/>
            <person name="Manning G."/>
            <person name="Elde N.C."/>
            <person name="Turkewitz A.P."/>
            <person name="Asai D.J."/>
            <person name="Wilkes D.E."/>
            <person name="Wang Y."/>
            <person name="Cai H."/>
            <person name="Collins K."/>
            <person name="Stewart B.A."/>
            <person name="Lee S.R."/>
            <person name="Wilamowska K."/>
            <person name="Weinberg Z."/>
            <person name="Ruzzo W.L."/>
            <person name="Wloga D."/>
            <person name="Gaertig J."/>
            <person name="Frankel J."/>
            <person name="Tsao C.-C."/>
            <person name="Gorovsky M.A."/>
            <person name="Keeling P.J."/>
            <person name="Waller R.F."/>
            <person name="Patron N.J."/>
            <person name="Cherry J.M."/>
            <person name="Stover N.A."/>
            <person name="Krieger C.J."/>
            <person name="del Toro C."/>
            <person name="Ryder H.F."/>
            <person name="Williamson S.C."/>
            <person name="Barbeau R.A."/>
            <person name="Hamilton E.P."/>
            <person name="Orias E."/>
        </authorList>
    </citation>
    <scope>NUCLEOTIDE SEQUENCE [LARGE SCALE GENOMIC DNA]</scope>
    <source>
        <strain evidence="8">SB210</strain>
    </source>
</reference>
<dbReference type="PROSITE" id="PS50011">
    <property type="entry name" value="PROTEIN_KINASE_DOM"/>
    <property type="match status" value="1"/>
</dbReference>
<dbReference type="PANTHER" id="PTHR43671">
    <property type="entry name" value="SERINE/THREONINE-PROTEIN KINASE NEK"/>
    <property type="match status" value="1"/>
</dbReference>
<dbReference type="HOGENOM" id="CLU_361910_0_0_1"/>
<gene>
    <name evidence="7" type="ORF">TTHERM_00469330</name>
</gene>
<dbReference type="GeneID" id="7833671"/>
<dbReference type="PANTHER" id="PTHR43671:SF13">
    <property type="entry name" value="SERINE_THREONINE-PROTEIN KINASE NEK2"/>
    <property type="match status" value="1"/>
</dbReference>
<accession>I7M446</accession>